<keyword evidence="2" id="KW-1185">Reference proteome</keyword>
<dbReference type="EMBL" id="SLWN01000013">
    <property type="protein sequence ID" value="TCO19616.1"/>
    <property type="molecule type" value="Genomic_DNA"/>
</dbReference>
<dbReference type="GO" id="GO:0004061">
    <property type="term" value="F:arylformamidase activity"/>
    <property type="evidence" value="ECO:0007669"/>
    <property type="project" value="InterPro"/>
</dbReference>
<protein>
    <submittedName>
        <fullName evidence="1">Putative cyclase</fullName>
    </submittedName>
</protein>
<dbReference type="RefSeq" id="WP_132213103.1">
    <property type="nucleotide sequence ID" value="NZ_SLWN01000013.1"/>
</dbReference>
<proteinExistence type="predicted"/>
<dbReference type="PANTHER" id="PTHR34861:SF11">
    <property type="entry name" value="CYCLASE"/>
    <property type="match status" value="1"/>
</dbReference>
<dbReference type="Pfam" id="PF04199">
    <property type="entry name" value="Cyclase"/>
    <property type="match status" value="1"/>
</dbReference>
<dbReference type="SUPFAM" id="SSF102198">
    <property type="entry name" value="Putative cyclase"/>
    <property type="match status" value="1"/>
</dbReference>
<evidence type="ECO:0000313" key="1">
    <source>
        <dbReference type="EMBL" id="TCO19616.1"/>
    </source>
</evidence>
<dbReference type="PANTHER" id="PTHR34861">
    <property type="match status" value="1"/>
</dbReference>
<gene>
    <name evidence="1" type="ORF">EV652_11315</name>
</gene>
<dbReference type="AlphaFoldDB" id="A0A4R2H385"/>
<reference evidence="1 2" key="1">
    <citation type="journal article" date="2015" name="Stand. Genomic Sci.">
        <title>Genomic Encyclopedia of Bacterial and Archaeal Type Strains, Phase III: the genomes of soil and plant-associated and newly described type strains.</title>
        <authorList>
            <person name="Whitman W.B."/>
            <person name="Woyke T."/>
            <person name="Klenk H.P."/>
            <person name="Zhou Y."/>
            <person name="Lilburn T.G."/>
            <person name="Beck B.J."/>
            <person name="De Vos P."/>
            <person name="Vandamme P."/>
            <person name="Eisen J.A."/>
            <person name="Garrity G."/>
            <person name="Hugenholtz P."/>
            <person name="Kyrpides N.C."/>
        </authorList>
    </citation>
    <scope>NUCLEOTIDE SEQUENCE [LARGE SCALE GENOMIC DNA]</scope>
    <source>
        <strain evidence="1 2">VKM Ac-2572</strain>
    </source>
</reference>
<dbReference type="GO" id="GO:0019441">
    <property type="term" value="P:L-tryptophan catabolic process to kynurenine"/>
    <property type="evidence" value="ECO:0007669"/>
    <property type="project" value="InterPro"/>
</dbReference>
<dbReference type="OrthoDB" id="7067800at2"/>
<accession>A0A4R2H385</accession>
<dbReference type="Gene3D" id="3.50.30.50">
    <property type="entry name" value="Putative cyclase"/>
    <property type="match status" value="1"/>
</dbReference>
<organism evidence="1 2">
    <name type="scientific">Kribbella steppae</name>
    <dbReference type="NCBI Taxonomy" id="2512223"/>
    <lineage>
        <taxon>Bacteria</taxon>
        <taxon>Bacillati</taxon>
        <taxon>Actinomycetota</taxon>
        <taxon>Actinomycetes</taxon>
        <taxon>Propionibacteriales</taxon>
        <taxon>Kribbellaceae</taxon>
        <taxon>Kribbella</taxon>
    </lineage>
</organism>
<dbReference type="Proteomes" id="UP000294508">
    <property type="component" value="Unassembled WGS sequence"/>
</dbReference>
<dbReference type="InterPro" id="IPR007325">
    <property type="entry name" value="KFase/CYL"/>
</dbReference>
<comment type="caution">
    <text evidence="1">The sequence shown here is derived from an EMBL/GenBank/DDBJ whole genome shotgun (WGS) entry which is preliminary data.</text>
</comment>
<sequence length="336" mass="36353">MLTSSERPSSVDATSLPTYAQLLERQDGRPPGSSWGVFGPDDHLGSLNLLGQDQARVAAGLVRHGAAFNLDYEANAFTPPVSPNRRPAQHTMFSRHDGCVRDDRLDSYYLQVSSQIDGLRHHRHPVHGFYGGVSDEEVAVGSPALGIQHAAAKGVVGRGVLLDVARHLTATGRPLNLRRAEAISTKTLDDVAAAQDVELRPGDILLIHTGWARHAIEDLTADERTALSSTRQFCGLEQSRDTLAWIWDHHLSMVASDTVAIEVMPSVPDSPFHGNVGRMMHPDLIALLGIHLGELWRLHELADDCAADGVYEFLLTAKPLNILGGVGSPPNALAIK</sequence>
<evidence type="ECO:0000313" key="2">
    <source>
        <dbReference type="Proteomes" id="UP000294508"/>
    </source>
</evidence>
<dbReference type="InterPro" id="IPR037175">
    <property type="entry name" value="KFase_sf"/>
</dbReference>
<name>A0A4R2H385_9ACTN</name>